<dbReference type="Gene3D" id="3.40.50.2300">
    <property type="match status" value="2"/>
</dbReference>
<accession>A0ABT2YR53</accession>
<evidence type="ECO:0008006" key="3">
    <source>
        <dbReference type="Google" id="ProtNLM"/>
    </source>
</evidence>
<gene>
    <name evidence="1" type="ORF">OFY17_04450</name>
</gene>
<sequence>MRRIFFYFFGVIFSALCVPAYGEDFSLSVIDGEDFYNRYPSQAPLAEQFSAIISSPPVPIRIVQSEPVRIAVLLFGRLDSIENRAMLRTFRQRMREVGIEYRLDTYVVDDQDDKITPYFEVQKAQPDYLIVTKMGFLQRRFIEGFLPSSHTKVIVYGFASPLLHWLDSPPLMYIGFNQHQATKTLASFLERNLSEGEAISALVLSDSYLGRERCDLFLDEMRRYGRSINPIFVLRDDKSKALKLARDLLKTQKSGFVFGCSQALSEGVLEAIQEEGVSSTVTTNAWNLSFNSIDYLQTKKAMVNVLFMKDALSVAATEAIKLDLEDRNLPSLYMARFMVVTSDLDSDSLQLVIEEAYPYSVDLWQR</sequence>
<dbReference type="Proteomes" id="UP001209713">
    <property type="component" value="Unassembled WGS sequence"/>
</dbReference>
<dbReference type="RefSeq" id="WP_263529498.1">
    <property type="nucleotide sequence ID" value="NZ_JAOVZB010000001.1"/>
</dbReference>
<proteinExistence type="predicted"/>
<reference evidence="1 2" key="1">
    <citation type="submission" date="2022-10" db="EMBL/GenBank/DDBJ databases">
        <title>Marinomonas transparenta sp. nov. and Marinomonas sargassi sp. nov., isolated from marine alga (Sargassum natans (L.) Gaillon).</title>
        <authorList>
            <person name="Wang Y."/>
        </authorList>
    </citation>
    <scope>NUCLEOTIDE SEQUENCE [LARGE SCALE GENOMIC DNA]</scope>
    <source>
        <strain evidence="1 2">C2222</strain>
    </source>
</reference>
<protein>
    <recommendedName>
        <fullName evidence="3">Periplasmic binding protein domain-containing protein</fullName>
    </recommendedName>
</protein>
<dbReference type="InterPro" id="IPR028082">
    <property type="entry name" value="Peripla_BP_I"/>
</dbReference>
<comment type="caution">
    <text evidence="1">The sequence shown here is derived from an EMBL/GenBank/DDBJ whole genome shotgun (WGS) entry which is preliminary data.</text>
</comment>
<dbReference type="EMBL" id="JAOVZB010000001">
    <property type="protein sequence ID" value="MCV2402134.1"/>
    <property type="molecule type" value="Genomic_DNA"/>
</dbReference>
<keyword evidence="2" id="KW-1185">Reference proteome</keyword>
<evidence type="ECO:0000313" key="1">
    <source>
        <dbReference type="EMBL" id="MCV2402134.1"/>
    </source>
</evidence>
<name>A0ABT2YR53_9GAMM</name>
<organism evidence="1 2">
    <name type="scientific">Marinomonas sargassi</name>
    <dbReference type="NCBI Taxonomy" id="2984494"/>
    <lineage>
        <taxon>Bacteria</taxon>
        <taxon>Pseudomonadati</taxon>
        <taxon>Pseudomonadota</taxon>
        <taxon>Gammaproteobacteria</taxon>
        <taxon>Oceanospirillales</taxon>
        <taxon>Oceanospirillaceae</taxon>
        <taxon>Marinomonas</taxon>
    </lineage>
</organism>
<evidence type="ECO:0000313" key="2">
    <source>
        <dbReference type="Proteomes" id="UP001209713"/>
    </source>
</evidence>
<dbReference type="SUPFAM" id="SSF53822">
    <property type="entry name" value="Periplasmic binding protein-like I"/>
    <property type="match status" value="1"/>
</dbReference>